<reference evidence="2" key="2">
    <citation type="journal article" date="2023" name="Microorganisms">
        <title>Isolation and Genomic Characteristics of Cat-Borne Campylobacter felis sp. nov. and Sheep-Borne Campylobacter ovis sp. nov.</title>
        <authorList>
            <person name="Wang H."/>
            <person name="Li Y."/>
            <person name="Gu Y."/>
            <person name="Zhou G."/>
            <person name="Chen X."/>
            <person name="Zhang X."/>
            <person name="Shao Z."/>
            <person name="Zhang J."/>
            <person name="Zhang M."/>
        </authorList>
    </citation>
    <scope>NUCLEOTIDE SEQUENCE</scope>
    <source>
        <strain evidence="2">PS10</strain>
    </source>
</reference>
<organism evidence="2 3">
    <name type="scientific">Campylobacter gastrosuis</name>
    <dbReference type="NCBI Taxonomy" id="2974576"/>
    <lineage>
        <taxon>Bacteria</taxon>
        <taxon>Pseudomonadati</taxon>
        <taxon>Campylobacterota</taxon>
        <taxon>Epsilonproteobacteria</taxon>
        <taxon>Campylobacterales</taxon>
        <taxon>Campylobacteraceae</taxon>
        <taxon>Campylobacter</taxon>
    </lineage>
</organism>
<dbReference type="Proteomes" id="UP001173801">
    <property type="component" value="Unassembled WGS sequence"/>
</dbReference>
<accession>A0ABT7HMS4</accession>
<sequence>MNKNNPIRTCVLCRLKFSQSALYRYRYNGKNLEYGKGKGRSFYLCGDCLKKDEKIVKKILDRHTKGANLDVSSLKEIFLDVKC</sequence>
<keyword evidence="3" id="KW-1185">Reference proteome</keyword>
<evidence type="ECO:0000313" key="3">
    <source>
        <dbReference type="Proteomes" id="UP001173801"/>
    </source>
</evidence>
<dbReference type="InterPro" id="IPR035931">
    <property type="entry name" value="YlxR-like_sf"/>
</dbReference>
<proteinExistence type="predicted"/>
<dbReference type="EMBL" id="JANURM010000001">
    <property type="protein sequence ID" value="MDL0087965.1"/>
    <property type="molecule type" value="Genomic_DNA"/>
</dbReference>
<comment type="caution">
    <text evidence="2">The sequence shown here is derived from an EMBL/GenBank/DDBJ whole genome shotgun (WGS) entry which is preliminary data.</text>
</comment>
<feature type="domain" description="YlxR" evidence="1">
    <location>
        <begin position="8"/>
        <end position="70"/>
    </location>
</feature>
<evidence type="ECO:0000313" key="2">
    <source>
        <dbReference type="EMBL" id="MDL0087965.1"/>
    </source>
</evidence>
<dbReference type="RefSeq" id="WP_284936736.1">
    <property type="nucleotide sequence ID" value="NZ_JANURM010000001.1"/>
</dbReference>
<evidence type="ECO:0000259" key="1">
    <source>
        <dbReference type="Pfam" id="PF04296"/>
    </source>
</evidence>
<dbReference type="Gene3D" id="3.30.1230.10">
    <property type="entry name" value="YlxR-like"/>
    <property type="match status" value="1"/>
</dbReference>
<name>A0ABT7HMS4_9BACT</name>
<dbReference type="SUPFAM" id="SSF64376">
    <property type="entry name" value="YlxR-like"/>
    <property type="match status" value="1"/>
</dbReference>
<reference evidence="2" key="1">
    <citation type="submission" date="2022-08" db="EMBL/GenBank/DDBJ databases">
        <authorList>
            <person name="Wang H."/>
        </authorList>
    </citation>
    <scope>NUCLEOTIDE SEQUENCE</scope>
    <source>
        <strain evidence="2">PS10</strain>
    </source>
</reference>
<protein>
    <recommendedName>
        <fullName evidence="1">YlxR domain-containing protein</fullName>
    </recommendedName>
</protein>
<dbReference type="Pfam" id="PF04296">
    <property type="entry name" value="YlxR"/>
    <property type="match status" value="1"/>
</dbReference>
<gene>
    <name evidence="2" type="ORF">NYG85_01060</name>
</gene>
<dbReference type="InterPro" id="IPR007393">
    <property type="entry name" value="YlxR_dom"/>
</dbReference>